<accession>A0A0E9W101</accession>
<sequence>MGPAVRYDSTGYWENNFLKVTINGNLNWL</sequence>
<proteinExistence type="predicted"/>
<dbReference type="AlphaFoldDB" id="A0A0E9W101"/>
<organism evidence="1">
    <name type="scientific">Anguilla anguilla</name>
    <name type="common">European freshwater eel</name>
    <name type="synonym">Muraena anguilla</name>
    <dbReference type="NCBI Taxonomy" id="7936"/>
    <lineage>
        <taxon>Eukaryota</taxon>
        <taxon>Metazoa</taxon>
        <taxon>Chordata</taxon>
        <taxon>Craniata</taxon>
        <taxon>Vertebrata</taxon>
        <taxon>Euteleostomi</taxon>
        <taxon>Actinopterygii</taxon>
        <taxon>Neopterygii</taxon>
        <taxon>Teleostei</taxon>
        <taxon>Anguilliformes</taxon>
        <taxon>Anguillidae</taxon>
        <taxon>Anguilla</taxon>
    </lineage>
</organism>
<protein>
    <submittedName>
        <fullName evidence="1">Uncharacterized protein</fullName>
    </submittedName>
</protein>
<reference evidence="1" key="1">
    <citation type="submission" date="2014-11" db="EMBL/GenBank/DDBJ databases">
        <authorList>
            <person name="Amaro Gonzalez C."/>
        </authorList>
    </citation>
    <scope>NUCLEOTIDE SEQUENCE</scope>
</reference>
<evidence type="ECO:0000313" key="1">
    <source>
        <dbReference type="EMBL" id="JAH83996.1"/>
    </source>
</evidence>
<name>A0A0E9W101_ANGAN</name>
<reference evidence="1" key="2">
    <citation type="journal article" date="2015" name="Fish Shellfish Immunol.">
        <title>Early steps in the European eel (Anguilla anguilla)-Vibrio vulnificus interaction in the gills: Role of the RtxA13 toxin.</title>
        <authorList>
            <person name="Callol A."/>
            <person name="Pajuelo D."/>
            <person name="Ebbesson L."/>
            <person name="Teles M."/>
            <person name="MacKenzie S."/>
            <person name="Amaro C."/>
        </authorList>
    </citation>
    <scope>NUCLEOTIDE SEQUENCE</scope>
</reference>
<dbReference type="EMBL" id="GBXM01024581">
    <property type="protein sequence ID" value="JAH83996.1"/>
    <property type="molecule type" value="Transcribed_RNA"/>
</dbReference>